<dbReference type="OrthoDB" id="301415at2759"/>
<gene>
    <name evidence="5" type="ORF">K503DRAFT_805702</name>
</gene>
<sequence length="114" mass="12973">MEWVQQFVATELLTRGAPLFNIPDIRFVHIALATIEDAGVTRTYLIEEFIDEATQGKFTKYISNDPPSPLPHLNAESNTIAQYLSFAQHIQYIKTKELAYVADFQGLSSFWMST</sequence>
<dbReference type="InParanoid" id="A0A1B7MGZ9"/>
<keyword evidence="6" id="KW-1185">Reference proteome</keyword>
<evidence type="ECO:0000256" key="2">
    <source>
        <dbReference type="ARBA" id="ARBA00022679"/>
    </source>
</evidence>
<evidence type="ECO:0000259" key="4">
    <source>
        <dbReference type="Pfam" id="PF02816"/>
    </source>
</evidence>
<dbReference type="InterPro" id="IPR004166">
    <property type="entry name" value="a-kinase_dom"/>
</dbReference>
<organism evidence="5 6">
    <name type="scientific">Rhizopogon vinicolor AM-OR11-026</name>
    <dbReference type="NCBI Taxonomy" id="1314800"/>
    <lineage>
        <taxon>Eukaryota</taxon>
        <taxon>Fungi</taxon>
        <taxon>Dikarya</taxon>
        <taxon>Basidiomycota</taxon>
        <taxon>Agaricomycotina</taxon>
        <taxon>Agaricomycetes</taxon>
        <taxon>Agaricomycetidae</taxon>
        <taxon>Boletales</taxon>
        <taxon>Suillineae</taxon>
        <taxon>Rhizopogonaceae</taxon>
        <taxon>Rhizopogon</taxon>
    </lineage>
</organism>
<dbReference type="GO" id="GO:0004674">
    <property type="term" value="F:protein serine/threonine kinase activity"/>
    <property type="evidence" value="ECO:0007669"/>
    <property type="project" value="UniProtKB-KW"/>
</dbReference>
<dbReference type="EMBL" id="KV449204">
    <property type="protein sequence ID" value="OAX31875.1"/>
    <property type="molecule type" value="Genomic_DNA"/>
</dbReference>
<dbReference type="AlphaFoldDB" id="A0A1B7MGZ9"/>
<feature type="domain" description="Alpha-type protein kinase" evidence="4">
    <location>
        <begin position="3"/>
        <end position="107"/>
    </location>
</feature>
<evidence type="ECO:0000256" key="1">
    <source>
        <dbReference type="ARBA" id="ARBA00022527"/>
    </source>
</evidence>
<dbReference type="GO" id="GO:0005524">
    <property type="term" value="F:ATP binding"/>
    <property type="evidence" value="ECO:0007669"/>
    <property type="project" value="InterPro"/>
</dbReference>
<evidence type="ECO:0000313" key="6">
    <source>
        <dbReference type="Proteomes" id="UP000092154"/>
    </source>
</evidence>
<dbReference type="STRING" id="1314800.A0A1B7MGZ9"/>
<keyword evidence="1" id="KW-0723">Serine/threonine-protein kinase</keyword>
<dbReference type="Proteomes" id="UP000092154">
    <property type="component" value="Unassembled WGS sequence"/>
</dbReference>
<accession>A0A1B7MGZ9</accession>
<reference evidence="5 6" key="1">
    <citation type="submission" date="2016-06" db="EMBL/GenBank/DDBJ databases">
        <title>Comparative genomics of the ectomycorrhizal sister species Rhizopogon vinicolor and Rhizopogon vesiculosus (Basidiomycota: Boletales) reveals a divergence of the mating type B locus.</title>
        <authorList>
            <consortium name="DOE Joint Genome Institute"/>
            <person name="Mujic A.B."/>
            <person name="Kuo A."/>
            <person name="Tritt A."/>
            <person name="Lipzen A."/>
            <person name="Chen C."/>
            <person name="Johnson J."/>
            <person name="Sharma A."/>
            <person name="Barry K."/>
            <person name="Grigoriev I.V."/>
            <person name="Spatafora J.W."/>
        </authorList>
    </citation>
    <scope>NUCLEOTIDE SEQUENCE [LARGE SCALE GENOMIC DNA]</scope>
    <source>
        <strain evidence="5 6">AM-OR11-026</strain>
    </source>
</reference>
<name>A0A1B7MGZ9_9AGAM</name>
<proteinExistence type="predicted"/>
<evidence type="ECO:0000256" key="3">
    <source>
        <dbReference type="ARBA" id="ARBA00022777"/>
    </source>
</evidence>
<keyword evidence="3" id="KW-0418">Kinase</keyword>
<evidence type="ECO:0000313" key="5">
    <source>
        <dbReference type="EMBL" id="OAX31875.1"/>
    </source>
</evidence>
<protein>
    <recommendedName>
        <fullName evidence="4">Alpha-type protein kinase domain-containing protein</fullName>
    </recommendedName>
</protein>
<keyword evidence="2" id="KW-0808">Transferase</keyword>
<dbReference type="Pfam" id="PF02816">
    <property type="entry name" value="Alpha_kinase"/>
    <property type="match status" value="1"/>
</dbReference>
<dbReference type="Gene3D" id="3.20.200.10">
    <property type="entry name" value="MHCK/EF2 kinase"/>
    <property type="match status" value="1"/>
</dbReference>